<keyword evidence="8 9" id="KW-0472">Membrane</keyword>
<dbReference type="Proteomes" id="UP000186705">
    <property type="component" value="Unassembled WGS sequence"/>
</dbReference>
<feature type="transmembrane region" description="Helical" evidence="9">
    <location>
        <begin position="121"/>
        <end position="144"/>
    </location>
</feature>
<evidence type="ECO:0000256" key="6">
    <source>
        <dbReference type="ARBA" id="ARBA00022801"/>
    </source>
</evidence>
<comment type="function">
    <text evidence="9 10">This protein specifically catalyzes the removal of signal peptides from prolipoproteins.</text>
</comment>
<feature type="active site" evidence="9">
    <location>
        <position position="110"/>
    </location>
</feature>
<keyword evidence="7 9" id="KW-1133">Transmembrane helix</keyword>
<feature type="transmembrane region" description="Helical" evidence="9">
    <location>
        <begin position="59"/>
        <end position="77"/>
    </location>
</feature>
<dbReference type="GO" id="GO:0005886">
    <property type="term" value="C:plasma membrane"/>
    <property type="evidence" value="ECO:0007669"/>
    <property type="project" value="UniProtKB-SubCell"/>
</dbReference>
<dbReference type="HAMAP" id="MF_00161">
    <property type="entry name" value="LspA"/>
    <property type="match status" value="1"/>
</dbReference>
<dbReference type="PRINTS" id="PR00781">
    <property type="entry name" value="LIPOSIGPTASE"/>
</dbReference>
<comment type="similarity">
    <text evidence="1 9 11">Belongs to the peptidase A8 family.</text>
</comment>
<comment type="caution">
    <text evidence="12">The sequence shown here is derived from an EMBL/GenBank/DDBJ whole genome shotgun (WGS) entry which is preliminary data.</text>
</comment>
<protein>
    <recommendedName>
        <fullName evidence="9">Lipoprotein signal peptidase</fullName>
        <ecNumber evidence="9">3.4.23.36</ecNumber>
    </recommendedName>
    <alternativeName>
        <fullName evidence="9">Prolipoprotein signal peptidase</fullName>
    </alternativeName>
    <alternativeName>
        <fullName evidence="9">Signal peptidase II</fullName>
        <shortName evidence="9">SPase II</shortName>
    </alternativeName>
</protein>
<sequence>MASSLLILILVGLDQWSKWAIQTHMKLYESIPIMPRFFKLFYVQNTGAGFSLFEGFGPWFFLILTLIALCAIVYYFYHTNDRMVQLSLTLIFAGAIGNLIDRMRLGYVVDFFSFNLFGWDFPVFNIADICISVGFILLVVYLLWDEYRKEKQWKNNIKS</sequence>
<evidence type="ECO:0000256" key="4">
    <source>
        <dbReference type="ARBA" id="ARBA00022692"/>
    </source>
</evidence>
<dbReference type="PROSITE" id="PS00855">
    <property type="entry name" value="SPASE_II"/>
    <property type="match status" value="1"/>
</dbReference>
<keyword evidence="13" id="KW-1185">Reference proteome</keyword>
<keyword evidence="6 9" id="KW-0378">Hydrolase</keyword>
<evidence type="ECO:0000256" key="7">
    <source>
        <dbReference type="ARBA" id="ARBA00022989"/>
    </source>
</evidence>
<dbReference type="AlphaFoldDB" id="A0A1U7NKU4"/>
<evidence type="ECO:0000256" key="3">
    <source>
        <dbReference type="ARBA" id="ARBA00022670"/>
    </source>
</evidence>
<name>A0A1U7NKU4_9FIRM</name>
<evidence type="ECO:0000313" key="12">
    <source>
        <dbReference type="EMBL" id="OLU45032.1"/>
    </source>
</evidence>
<comment type="caution">
    <text evidence="9">Lacks conserved residue(s) required for the propagation of feature annotation.</text>
</comment>
<dbReference type="EC" id="3.4.23.36" evidence="9"/>
<dbReference type="PANTHER" id="PTHR33695:SF1">
    <property type="entry name" value="LIPOPROTEIN SIGNAL PEPTIDASE"/>
    <property type="match status" value="1"/>
</dbReference>
<reference evidence="12 13" key="1">
    <citation type="submission" date="2016-11" db="EMBL/GenBank/DDBJ databases">
        <title>Description of two novel members of the family Erysipelotrichaceae: Ileibacterium lipovorans gen. nov., sp. nov. and Dubosiella newyorkensis, gen. nov., sp. nov.</title>
        <authorList>
            <person name="Cox L.M."/>
            <person name="Sohn J."/>
            <person name="Tyrrell K.L."/>
            <person name="Citron D.M."/>
            <person name="Lawson P.A."/>
            <person name="Patel N.B."/>
            <person name="Iizumi T."/>
            <person name="Perez-Perez G.I."/>
            <person name="Goldstein E.J."/>
            <person name="Blaser M.J."/>
        </authorList>
    </citation>
    <scope>NUCLEOTIDE SEQUENCE [LARGE SCALE GENOMIC DNA]</scope>
    <source>
        <strain evidence="12 13">NYU-BL-A4</strain>
    </source>
</reference>
<evidence type="ECO:0000256" key="10">
    <source>
        <dbReference type="RuleBase" id="RU000594"/>
    </source>
</evidence>
<keyword evidence="4 9" id="KW-0812">Transmembrane</keyword>
<keyword evidence="2 9" id="KW-1003">Cell membrane</keyword>
<dbReference type="InterPro" id="IPR001872">
    <property type="entry name" value="Peptidase_A8"/>
</dbReference>
<accession>A0A1U7NKU4</accession>
<comment type="subcellular location">
    <subcellularLocation>
        <location evidence="9">Cell membrane</location>
        <topology evidence="9">Multi-pass membrane protein</topology>
    </subcellularLocation>
</comment>
<comment type="catalytic activity">
    <reaction evidence="9 10">
        <text>Release of signal peptides from bacterial membrane prolipoproteins. Hydrolyzes -Xaa-Yaa-Zaa-|-(S,diacylglyceryl)Cys-, in which Xaa is hydrophobic (preferably Leu), and Yaa (Ala or Ser) and Zaa (Gly or Ala) have small, neutral side chains.</text>
        <dbReference type="EC" id="3.4.23.36"/>
    </reaction>
</comment>
<evidence type="ECO:0000256" key="11">
    <source>
        <dbReference type="RuleBase" id="RU004181"/>
    </source>
</evidence>
<feature type="active site" evidence="9">
    <location>
        <position position="128"/>
    </location>
</feature>
<keyword evidence="5 9" id="KW-0064">Aspartyl protease</keyword>
<feature type="transmembrane region" description="Helical" evidence="9">
    <location>
        <begin position="84"/>
        <end position="101"/>
    </location>
</feature>
<evidence type="ECO:0000256" key="2">
    <source>
        <dbReference type="ARBA" id="ARBA00022475"/>
    </source>
</evidence>
<dbReference type="PANTHER" id="PTHR33695">
    <property type="entry name" value="LIPOPROTEIN SIGNAL PEPTIDASE"/>
    <property type="match status" value="1"/>
</dbReference>
<comment type="pathway">
    <text evidence="9">Protein modification; lipoprotein biosynthesis (signal peptide cleavage).</text>
</comment>
<dbReference type="UniPathway" id="UPA00665"/>
<evidence type="ECO:0000256" key="5">
    <source>
        <dbReference type="ARBA" id="ARBA00022750"/>
    </source>
</evidence>
<dbReference type="NCBIfam" id="TIGR00077">
    <property type="entry name" value="lspA"/>
    <property type="match status" value="1"/>
</dbReference>
<evidence type="ECO:0000256" key="8">
    <source>
        <dbReference type="ARBA" id="ARBA00023136"/>
    </source>
</evidence>
<dbReference type="Pfam" id="PF01252">
    <property type="entry name" value="Peptidase_A8"/>
    <property type="match status" value="1"/>
</dbReference>
<dbReference type="GO" id="GO:0004190">
    <property type="term" value="F:aspartic-type endopeptidase activity"/>
    <property type="evidence" value="ECO:0007669"/>
    <property type="project" value="UniProtKB-UniRule"/>
</dbReference>
<evidence type="ECO:0000256" key="9">
    <source>
        <dbReference type="HAMAP-Rule" id="MF_00161"/>
    </source>
</evidence>
<evidence type="ECO:0000256" key="1">
    <source>
        <dbReference type="ARBA" id="ARBA00006139"/>
    </source>
</evidence>
<dbReference type="GO" id="GO:0006508">
    <property type="term" value="P:proteolysis"/>
    <property type="evidence" value="ECO:0007669"/>
    <property type="project" value="UniProtKB-KW"/>
</dbReference>
<proteinExistence type="inferred from homology"/>
<gene>
    <name evidence="9" type="primary">lspA</name>
    <name evidence="12" type="ORF">BO225_09440</name>
</gene>
<dbReference type="STRING" id="1862672.BO225_09440"/>
<organism evidence="12 13">
    <name type="scientific">Dubosiella newyorkensis</name>
    <dbReference type="NCBI Taxonomy" id="1862672"/>
    <lineage>
        <taxon>Bacteria</taxon>
        <taxon>Bacillati</taxon>
        <taxon>Bacillota</taxon>
        <taxon>Erysipelotrichia</taxon>
        <taxon>Erysipelotrichales</taxon>
        <taxon>Erysipelotrichaceae</taxon>
        <taxon>Dubosiella</taxon>
    </lineage>
</organism>
<keyword evidence="3 9" id="KW-0645">Protease</keyword>
<evidence type="ECO:0000313" key="13">
    <source>
        <dbReference type="Proteomes" id="UP000186705"/>
    </source>
</evidence>
<dbReference type="EMBL" id="MPKA01000090">
    <property type="protein sequence ID" value="OLU45032.1"/>
    <property type="molecule type" value="Genomic_DNA"/>
</dbReference>